<gene>
    <name evidence="5" type="ORF">C1637_09945</name>
    <name evidence="4" type="ORF">EG342_09755</name>
</gene>
<feature type="transmembrane region" description="Helical" evidence="3">
    <location>
        <begin position="724"/>
        <end position="743"/>
    </location>
</feature>
<dbReference type="RefSeq" id="WP_103291504.1">
    <property type="nucleotide sequence ID" value="NZ_CP033924.1"/>
</dbReference>
<keyword evidence="3" id="KW-0812">Transmembrane</keyword>
<evidence type="ECO:0000313" key="4">
    <source>
        <dbReference type="EMBL" id="AZA82168.1"/>
    </source>
</evidence>
<feature type="coiled-coil region" evidence="1">
    <location>
        <begin position="961"/>
        <end position="1005"/>
    </location>
</feature>
<feature type="region of interest" description="Disordered" evidence="2">
    <location>
        <begin position="80"/>
        <end position="106"/>
    </location>
</feature>
<evidence type="ECO:0000313" key="6">
    <source>
        <dbReference type="Proteomes" id="UP000236262"/>
    </source>
</evidence>
<evidence type="ECO:0000313" key="7">
    <source>
        <dbReference type="Proteomes" id="UP000279972"/>
    </source>
</evidence>
<organism evidence="5 6">
    <name type="scientific">Chryseobacterium lactis</name>
    <dbReference type="NCBI Taxonomy" id="1241981"/>
    <lineage>
        <taxon>Bacteria</taxon>
        <taxon>Pseudomonadati</taxon>
        <taxon>Bacteroidota</taxon>
        <taxon>Flavobacteriia</taxon>
        <taxon>Flavobacteriales</taxon>
        <taxon>Weeksellaceae</taxon>
        <taxon>Chryseobacterium group</taxon>
        <taxon>Chryseobacterium</taxon>
    </lineage>
</organism>
<evidence type="ECO:0000256" key="1">
    <source>
        <dbReference type="SAM" id="Coils"/>
    </source>
</evidence>
<evidence type="ECO:0000256" key="2">
    <source>
        <dbReference type="SAM" id="MobiDB-lite"/>
    </source>
</evidence>
<dbReference type="EMBL" id="CP033924">
    <property type="protein sequence ID" value="AZA82168.1"/>
    <property type="molecule type" value="Genomic_DNA"/>
</dbReference>
<feature type="compositionally biased region" description="Polar residues" evidence="2">
    <location>
        <begin position="82"/>
        <end position="93"/>
    </location>
</feature>
<reference evidence="5 6" key="1">
    <citation type="submission" date="2018-01" db="EMBL/GenBank/DDBJ databases">
        <title>Draft genome sequences of Chryseobacterium lactis NCTC11390, Chryseobacterium oncorhynchi 701B-08, and Chryseobacterium viscerum 687B-08.</title>
        <authorList>
            <person name="Jeong J.-J."/>
            <person name="Lee Y.J."/>
            <person name="Park B."/>
            <person name="Choi I.-G."/>
            <person name="Kim K.D."/>
        </authorList>
    </citation>
    <scope>NUCLEOTIDE SEQUENCE [LARGE SCALE GENOMIC DNA]</scope>
    <source>
        <strain evidence="5 6">NCTC11390</strain>
    </source>
</reference>
<accession>A0A3G6RH77</accession>
<evidence type="ECO:0000256" key="3">
    <source>
        <dbReference type="SAM" id="Phobius"/>
    </source>
</evidence>
<feature type="transmembrane region" description="Helical" evidence="3">
    <location>
        <begin position="682"/>
        <end position="704"/>
    </location>
</feature>
<dbReference type="OrthoDB" id="1050541at2"/>
<dbReference type="EMBL" id="PPEH01000003">
    <property type="protein sequence ID" value="PNW14156.1"/>
    <property type="molecule type" value="Genomic_DNA"/>
</dbReference>
<feature type="coiled-coil region" evidence="1">
    <location>
        <begin position="849"/>
        <end position="881"/>
    </location>
</feature>
<name>A0A3G6RH77_CHRLC</name>
<keyword evidence="7" id="KW-1185">Reference proteome</keyword>
<sequence>MANITKIYEVKLQGQGVVLADMKKVNKEFDDARKRWKQLKDLISQGGLSSGDATKYKEEMNQAKLETERLRQETIRLKNETLALNNANKQQTAEQKRSREETRNSTSEWKLLLKQLNEARTNAKNLGVKFGIDSSEFKTAQAEVTALDSKVKQIESRLGQFQRNVGNYPGNQMLQGLNKNTLESLVKSGLGNVIATQLNEAKNRVRDLDAELSVLKNKLDAVKTNGTGDLEAIQREIIENRNAASQFSSAINRIQTDLRNTGTIGAQVTNNLKNYFKNLKGEITGFLVGYLSFNTAIAKTQELVQNTYELSDSVTSMEVELQKAAGGAQSLVDKLAQLDTRTNLKELVNIGNIAIKAGVDENDLAGVVSGIDKIKTAFGKDFGDVETGTESLVKLINVFENGRVTEQQMLRTGNAVRTLANESVASVPFLNDFAKRMAGLKGISEITLPAVLGLASGFEQYGQSAETSSTALVRIIPKLASDTEKFAKFAKMTKKEFSDLINTNPAEALIRVAEGITKDKAGIEELIQSLGDSELAKKGGAGIVTALGVLGKNSETFRKSIKSAGDAYKDTSNITDAFDKKNQNLAAGMDKLKKSFTDMGNNKNLQAFLRGAIVLITAITGAIGAIPLTGWITLITLLTLAYWKNIEALAVSISQTIVYAARTVIGNALITASNILIRAQTLALLAANAAWRVLNATVVLFYSVIPGLRAAWISLNIAMATTPIGWILGGIIALGGAIALLSARTESSAESMKKQGNAMKQSAMDMKLNSELTKKVTDATVDTIAKIEILTRILKDNTIALSTKKIALQELININPQYLNALTLENVKTAEGTKILEAYRKKILEVARAKAVESLVQEKQKKLVELEMKATDDANAKLEADKYKNKVFDSRSWGEFARGVGGMIGIGPGDAEDVYNNNLKERIDLQKQINTLTKEQVQNVAKGTTNGFTENKGSSVPSRTLAALREEIQALTAEFDAAEIGSKRYNELDKQIKQKQAYLDSLTKTEKKASDKGSRLTGTQKDYIRDLEANKNNELSVLEKSFMQGSIQEDDYLKKSLASNNKYYDAKIAYLKKGNAEERKQESQAQLDKIKATKETNEKLYNITKKRFDDELKNEEDAIVKKRDLVINSPYSNEQEKLDAEKSYYEESTSMQISYNQKLLDLQSQYSKGSIEETNSLFRAVKEKLDAENKNNREYRIKATRVSFKVVDETTEDLANSNEMLSASDRKLVLQSKELSNAQKKIELQKISARLELQNTNAELGSVIAKIRLLELEMQKRELNNDEMREFNKLLKERQKLEGQKAEAEQNYKDSKSTVSSGIPGSGVSGLASSLTKSISGKDGKFMIGDKDYSEQAGLVIAESFNIAQQAMNDYFDAERARIEQSKQLAYERIDIETQQLQRFAQSSSERESIERQANEKKKKADKEAGEKLKKTKKAEARIAFLVELGNIWSTVMQLGPIAGPIFGAILSTLATVRFASTMANIDKVQYGFGGQFKKRFGTGGRLDNGSYHSENNGMPIINPKTNEVEAFIEKDEAIINKNSMKDQSTYTVTGTPSQIASKINSIGGGVDWDGGATMKKFMKGGTYLGSNLQPPIFRSYYEKASSTFGNTGNLDRLDRIEQSIEELAAIQKKESMRKTYVVQRDITNSQNESKKQSEIATL</sequence>
<protein>
    <submittedName>
        <fullName evidence="5">Uncharacterized protein</fullName>
    </submittedName>
</protein>
<keyword evidence="3" id="KW-1133">Transmembrane helix</keyword>
<proteinExistence type="predicted"/>
<dbReference type="KEGG" id="clac:EG342_09755"/>
<feature type="compositionally biased region" description="Basic and acidic residues" evidence="2">
    <location>
        <begin position="1405"/>
        <end position="1429"/>
    </location>
</feature>
<feature type="region of interest" description="Disordered" evidence="2">
    <location>
        <begin position="1401"/>
        <end position="1429"/>
    </location>
</feature>
<feature type="region of interest" description="Disordered" evidence="2">
    <location>
        <begin position="1298"/>
        <end position="1326"/>
    </location>
</feature>
<feature type="compositionally biased region" description="Basic and acidic residues" evidence="2">
    <location>
        <begin position="1298"/>
        <end position="1312"/>
    </location>
</feature>
<feature type="coiled-coil region" evidence="1">
    <location>
        <begin position="198"/>
        <end position="225"/>
    </location>
</feature>
<feature type="compositionally biased region" description="Basic and acidic residues" evidence="2">
    <location>
        <begin position="94"/>
        <end position="103"/>
    </location>
</feature>
<feature type="transmembrane region" description="Helical" evidence="3">
    <location>
        <begin position="649"/>
        <end position="670"/>
    </location>
</feature>
<reference evidence="4 7" key="2">
    <citation type="submission" date="2018-11" db="EMBL/GenBank/DDBJ databases">
        <title>Proposal to divide the Flavobacteriaceae and reorganize its genera based on Amino Acid Identity values calculated from whole genome sequences.</title>
        <authorList>
            <person name="Nicholson A.C."/>
            <person name="Gulvik C.A."/>
            <person name="Whitney A.M."/>
            <person name="Humrighouse B.W."/>
            <person name="Bell M."/>
            <person name="Holmes B."/>
            <person name="Steigerwalt A.G."/>
            <person name="Villarma A."/>
            <person name="Sheth M."/>
            <person name="Batra D."/>
            <person name="Pryor J."/>
            <person name="Bernardet J.-F."/>
            <person name="Hugo C."/>
            <person name="Kampfer P."/>
            <person name="Newman J."/>
            <person name="McQuiston J.R."/>
        </authorList>
    </citation>
    <scope>NUCLEOTIDE SEQUENCE [LARGE SCALE GENOMIC DNA]</scope>
    <source>
        <strain evidence="4 7">KC_1864</strain>
    </source>
</reference>
<keyword evidence="1" id="KW-0175">Coiled coil</keyword>
<dbReference type="Proteomes" id="UP000236262">
    <property type="component" value="Unassembled WGS sequence"/>
</dbReference>
<evidence type="ECO:0000313" key="5">
    <source>
        <dbReference type="EMBL" id="PNW14156.1"/>
    </source>
</evidence>
<keyword evidence="3" id="KW-0472">Membrane</keyword>
<feature type="transmembrane region" description="Helical" evidence="3">
    <location>
        <begin position="612"/>
        <end position="643"/>
    </location>
</feature>
<dbReference type="Proteomes" id="UP000279972">
    <property type="component" value="Chromosome"/>
</dbReference>
<feature type="coiled-coil region" evidence="1">
    <location>
        <begin position="1171"/>
        <end position="1198"/>
    </location>
</feature>